<reference evidence="1" key="1">
    <citation type="submission" date="2020-10" db="EMBL/GenBank/DDBJ databases">
        <authorList>
            <person name="Gilroy R."/>
        </authorList>
    </citation>
    <scope>NUCLEOTIDE SEQUENCE</scope>
    <source>
        <strain evidence="1">CHK147-3167</strain>
    </source>
</reference>
<accession>A0A9D1CZC2</accession>
<evidence type="ECO:0000313" key="1">
    <source>
        <dbReference type="EMBL" id="HIQ91020.1"/>
    </source>
</evidence>
<evidence type="ECO:0000313" key="2">
    <source>
        <dbReference type="Proteomes" id="UP000886786"/>
    </source>
</evidence>
<sequence>MNSSDLKKLLDYIQKNNSWENMYQNFERNRYCFKYIRICYDTRQNLDNEEHVWWIQLDNGKDCKISLRDKSFEGCKRILDLPREDVIQLFKKGVD</sequence>
<name>A0A9D1CZC2_9FIRM</name>
<dbReference type="AlphaFoldDB" id="A0A9D1CZC2"/>
<protein>
    <submittedName>
        <fullName evidence="1">Uncharacterized protein</fullName>
    </submittedName>
</protein>
<comment type="caution">
    <text evidence="1">The sequence shown here is derived from an EMBL/GenBank/DDBJ whole genome shotgun (WGS) entry which is preliminary data.</text>
</comment>
<dbReference type="EMBL" id="DVFV01000096">
    <property type="protein sequence ID" value="HIQ91020.1"/>
    <property type="molecule type" value="Genomic_DNA"/>
</dbReference>
<reference evidence="1" key="2">
    <citation type="journal article" date="2021" name="PeerJ">
        <title>Extensive microbial diversity within the chicken gut microbiome revealed by metagenomics and culture.</title>
        <authorList>
            <person name="Gilroy R."/>
            <person name="Ravi A."/>
            <person name="Getino M."/>
            <person name="Pursley I."/>
            <person name="Horton D.L."/>
            <person name="Alikhan N.F."/>
            <person name="Baker D."/>
            <person name="Gharbi K."/>
            <person name="Hall N."/>
            <person name="Watson M."/>
            <person name="Adriaenssens E.M."/>
            <person name="Foster-Nyarko E."/>
            <person name="Jarju S."/>
            <person name="Secka A."/>
            <person name="Antonio M."/>
            <person name="Oren A."/>
            <person name="Chaudhuri R.R."/>
            <person name="La Ragione R."/>
            <person name="Hildebrand F."/>
            <person name="Pallen M.J."/>
        </authorList>
    </citation>
    <scope>NUCLEOTIDE SEQUENCE</scope>
    <source>
        <strain evidence="1">CHK147-3167</strain>
    </source>
</reference>
<dbReference type="Proteomes" id="UP000886786">
    <property type="component" value="Unassembled WGS sequence"/>
</dbReference>
<organism evidence="1 2">
    <name type="scientific">Candidatus Coprosoma intestinipullorum</name>
    <dbReference type="NCBI Taxonomy" id="2840752"/>
    <lineage>
        <taxon>Bacteria</taxon>
        <taxon>Bacillati</taxon>
        <taxon>Bacillota</taxon>
        <taxon>Bacillota incertae sedis</taxon>
        <taxon>Candidatus Coprosoma</taxon>
    </lineage>
</organism>
<gene>
    <name evidence="1" type="ORF">IAB27_05305</name>
</gene>
<proteinExistence type="predicted"/>